<reference evidence="2" key="1">
    <citation type="submission" date="2022-03" db="EMBL/GenBank/DDBJ databases">
        <title>Identification of a novel bacterium isolated from mangrove sediments.</title>
        <authorList>
            <person name="Pan X."/>
        </authorList>
    </citation>
    <scope>NUCLEOTIDE SEQUENCE</scope>
    <source>
        <strain evidence="2">B2580</strain>
    </source>
</reference>
<name>A0ABT0B3K0_9SPHN</name>
<accession>A0ABT0B3K0</accession>
<protein>
    <submittedName>
        <fullName evidence="2">Uncharacterized protein</fullName>
    </submittedName>
</protein>
<evidence type="ECO:0000313" key="3">
    <source>
        <dbReference type="Proteomes" id="UP001162880"/>
    </source>
</evidence>
<dbReference type="EMBL" id="JALHLE010000020">
    <property type="protein sequence ID" value="MCJ2179614.1"/>
    <property type="molecule type" value="Genomic_DNA"/>
</dbReference>
<keyword evidence="1" id="KW-1133">Transmembrane helix</keyword>
<keyword evidence="1" id="KW-0812">Transmembrane</keyword>
<sequence length="77" mass="8608">MAIYGAGFLALFAALVLYVRILAEDAERNGEIRWRRAVVKRDEDPQGFRHQLLWLKAVPWIALVTISFAALVAGVLA</sequence>
<feature type="transmembrane region" description="Helical" evidence="1">
    <location>
        <begin position="57"/>
        <end position="76"/>
    </location>
</feature>
<evidence type="ECO:0000256" key="1">
    <source>
        <dbReference type="SAM" id="Phobius"/>
    </source>
</evidence>
<keyword evidence="3" id="KW-1185">Reference proteome</keyword>
<keyword evidence="1" id="KW-0472">Membrane</keyword>
<comment type="caution">
    <text evidence="2">The sequence shown here is derived from an EMBL/GenBank/DDBJ whole genome shotgun (WGS) entry which is preliminary data.</text>
</comment>
<proteinExistence type="predicted"/>
<gene>
    <name evidence="2" type="ORF">MTR64_13645</name>
</gene>
<dbReference type="Proteomes" id="UP001162880">
    <property type="component" value="Unassembled WGS sequence"/>
</dbReference>
<organism evidence="2 3">
    <name type="scientific">Novosphingobium album</name>
    <name type="common">ex Hu et al. 2023</name>
    <dbReference type="NCBI Taxonomy" id="2930093"/>
    <lineage>
        <taxon>Bacteria</taxon>
        <taxon>Pseudomonadati</taxon>
        <taxon>Pseudomonadota</taxon>
        <taxon>Alphaproteobacteria</taxon>
        <taxon>Sphingomonadales</taxon>
        <taxon>Sphingomonadaceae</taxon>
        <taxon>Novosphingobium</taxon>
    </lineage>
</organism>
<dbReference type="RefSeq" id="WP_243994637.1">
    <property type="nucleotide sequence ID" value="NZ_JALHLE010000020.1"/>
</dbReference>
<evidence type="ECO:0000313" key="2">
    <source>
        <dbReference type="EMBL" id="MCJ2179614.1"/>
    </source>
</evidence>